<organism evidence="1 2">
    <name type="scientific">Mycobacteroides franklinii</name>
    <dbReference type="NCBI Taxonomy" id="948102"/>
    <lineage>
        <taxon>Bacteria</taxon>
        <taxon>Bacillati</taxon>
        <taxon>Actinomycetota</taxon>
        <taxon>Actinomycetes</taxon>
        <taxon>Mycobacteriales</taxon>
        <taxon>Mycobacteriaceae</taxon>
        <taxon>Mycobacteroides</taxon>
    </lineage>
</organism>
<dbReference type="STRING" id="948102.BKG76_19775"/>
<dbReference type="PROSITE" id="PS00869">
    <property type="entry name" value="RENAL_DIPEPTIDASE_1"/>
    <property type="match status" value="1"/>
</dbReference>
<dbReference type="GeneID" id="57169057"/>
<dbReference type="Proteomes" id="UP000179616">
    <property type="component" value="Unassembled WGS sequence"/>
</dbReference>
<dbReference type="PANTHER" id="PTHR10443:SF12">
    <property type="entry name" value="DIPEPTIDASE"/>
    <property type="match status" value="1"/>
</dbReference>
<dbReference type="InterPro" id="IPR032466">
    <property type="entry name" value="Metal_Hydrolase"/>
</dbReference>
<dbReference type="SUPFAM" id="SSF51556">
    <property type="entry name" value="Metallo-dependent hydrolases"/>
    <property type="match status" value="1"/>
</dbReference>
<dbReference type="AlphaFoldDB" id="A0A1S1KYT5"/>
<gene>
    <name evidence="1" type="ORF">BKG76_19775</name>
</gene>
<accession>A0A1S1KYT5</accession>
<dbReference type="InterPro" id="IPR000180">
    <property type="entry name" value="Dipep_AS"/>
</dbReference>
<name>A0A1S1KYT5_9MYCO</name>
<evidence type="ECO:0000313" key="1">
    <source>
        <dbReference type="EMBL" id="OHU18787.1"/>
    </source>
</evidence>
<dbReference type="InterPro" id="IPR008257">
    <property type="entry name" value="Pept_M19"/>
</dbReference>
<evidence type="ECO:0000313" key="2">
    <source>
        <dbReference type="Proteomes" id="UP000179616"/>
    </source>
</evidence>
<proteinExistence type="predicted"/>
<dbReference type="GO" id="GO:0006508">
    <property type="term" value="P:proteolysis"/>
    <property type="evidence" value="ECO:0007669"/>
    <property type="project" value="InterPro"/>
</dbReference>
<dbReference type="PROSITE" id="PS51365">
    <property type="entry name" value="RENAL_DIPEPTIDASE_2"/>
    <property type="match status" value="1"/>
</dbReference>
<reference evidence="1 2" key="1">
    <citation type="submission" date="2016-10" db="EMBL/GenBank/DDBJ databases">
        <title>Evaluation of Human, Veterinary and Environmental Mycobacterium chelonae Isolates by Core Genome Phylogenomic Analysis, Targeted Gene Comparison, and Anti-microbial Susceptibility Patterns: A Tale of Mistaken Identities.</title>
        <authorList>
            <person name="Fogelson S.B."/>
            <person name="Camus A.C."/>
            <person name="Lorenz W."/>
            <person name="Vasireddy R."/>
            <person name="Vasireddy S."/>
            <person name="Smith T."/>
            <person name="Brown-Elliott B.A."/>
            <person name="Wallace R.J.Jr."/>
            <person name="Hasan N.A."/>
            <person name="Reischl U."/>
            <person name="Sanchez S."/>
        </authorList>
    </citation>
    <scope>NUCLEOTIDE SEQUENCE [LARGE SCALE GENOMIC DNA]</scope>
    <source>
        <strain evidence="1 2">1559</strain>
    </source>
</reference>
<dbReference type="PANTHER" id="PTHR10443">
    <property type="entry name" value="MICROSOMAL DIPEPTIDASE"/>
    <property type="match status" value="1"/>
</dbReference>
<protein>
    <submittedName>
        <fullName evidence="1">Dipeptidase</fullName>
    </submittedName>
</protein>
<sequence length="331" mass="34386">MSGQGISTVDLHTHGLSIAPRWLRAVAGKAIDMPSEPLSSLENGRLAVVTAVGDAVLGTAWRLRSPWSGVKAQLALARAEAAAAGISVVNNVEQGQNTDRPSVMLGIEGADVVGAQPDRLTDLYRLGVRVLGLVHYADNGLGTISTSLTGSRGSRSVRSGRYAAGLTALGREIVGEANRLGMLIDVAHADAATTLSVCEHTAAPVISSHTGAAAVQEFPRYISDVEARAIADTGGLVGLWPMGFRGLGMRDLDDFARHASHLAALVGPDHLCIGTDMNGVPGFVEGFEVPTGFSTLGDALRRTGFSAPEVEGILGGNAVRVMRKVVDKPQS</sequence>
<dbReference type="EMBL" id="MLIK01000024">
    <property type="protein sequence ID" value="OHU18787.1"/>
    <property type="molecule type" value="Genomic_DNA"/>
</dbReference>
<comment type="caution">
    <text evidence="1">The sequence shown here is derived from an EMBL/GenBank/DDBJ whole genome shotgun (WGS) entry which is preliminary data.</text>
</comment>
<dbReference type="GO" id="GO:0070573">
    <property type="term" value="F:metallodipeptidase activity"/>
    <property type="evidence" value="ECO:0007669"/>
    <property type="project" value="InterPro"/>
</dbReference>
<dbReference type="RefSeq" id="WP_070939442.1">
    <property type="nucleotide sequence ID" value="NZ_MLIK01000024.1"/>
</dbReference>
<dbReference type="OrthoDB" id="9804920at2"/>
<dbReference type="Gene3D" id="3.20.20.140">
    <property type="entry name" value="Metal-dependent hydrolases"/>
    <property type="match status" value="1"/>
</dbReference>
<dbReference type="Pfam" id="PF01244">
    <property type="entry name" value="Peptidase_M19"/>
    <property type="match status" value="1"/>
</dbReference>